<accession>A0A5M8FDA5</accession>
<dbReference type="Pfam" id="PF13563">
    <property type="entry name" value="2_5_RNA_ligase2"/>
    <property type="match status" value="1"/>
</dbReference>
<dbReference type="InterPro" id="IPR009097">
    <property type="entry name" value="Cyclic_Pdiesterase"/>
</dbReference>
<reference evidence="3 4" key="1">
    <citation type="submission" date="2019-09" db="EMBL/GenBank/DDBJ databases">
        <title>Whole-genome sequence of the purple sulfur bacterium Thiohalocapsa marina DSM 19078.</title>
        <authorList>
            <person name="Kyndt J.A."/>
            <person name="Meyer T.E."/>
        </authorList>
    </citation>
    <scope>NUCLEOTIDE SEQUENCE [LARGE SCALE GENOMIC DNA]</scope>
    <source>
        <strain evidence="3 4">DSM 19078</strain>
    </source>
</reference>
<feature type="short sequence motif" description="HXTX 1" evidence="2">
    <location>
        <begin position="40"/>
        <end position="43"/>
    </location>
</feature>
<dbReference type="EC" id="3.1.4.58" evidence="2"/>
<dbReference type="Gene3D" id="3.90.1140.10">
    <property type="entry name" value="Cyclic phosphodiesterase"/>
    <property type="match status" value="1"/>
</dbReference>
<name>A0A5M8FDA5_9GAMM</name>
<dbReference type="GO" id="GO:0008664">
    <property type="term" value="F:RNA 2',3'-cyclic 3'-phosphodiesterase activity"/>
    <property type="evidence" value="ECO:0007669"/>
    <property type="project" value="UniProtKB-EC"/>
</dbReference>
<comment type="similarity">
    <text evidence="2">Belongs to the 2H phosphoesterase superfamily. ThpR family.</text>
</comment>
<dbReference type="EMBL" id="VWXX01000048">
    <property type="protein sequence ID" value="KAA6182374.1"/>
    <property type="molecule type" value="Genomic_DNA"/>
</dbReference>
<evidence type="ECO:0000313" key="4">
    <source>
        <dbReference type="Proteomes" id="UP000322981"/>
    </source>
</evidence>
<comment type="function">
    <text evidence="2">Hydrolyzes RNA 2',3'-cyclic phosphodiester to an RNA 2'-phosphomonoester.</text>
</comment>
<dbReference type="GO" id="GO:0004113">
    <property type="term" value="F:2',3'-cyclic-nucleotide 3'-phosphodiesterase activity"/>
    <property type="evidence" value="ECO:0007669"/>
    <property type="project" value="InterPro"/>
</dbReference>
<feature type="active site" description="Proton donor" evidence="2">
    <location>
        <position position="40"/>
    </location>
</feature>
<keyword evidence="1 2" id="KW-0378">Hydrolase</keyword>
<dbReference type="HAMAP" id="MF_01940">
    <property type="entry name" value="RNA_CPDase"/>
    <property type="match status" value="1"/>
</dbReference>
<dbReference type="PANTHER" id="PTHR35561:SF1">
    <property type="entry name" value="RNA 2',3'-CYCLIC PHOSPHODIESTERASE"/>
    <property type="match status" value="1"/>
</dbReference>
<dbReference type="OrthoDB" id="7061261at2"/>
<comment type="caution">
    <text evidence="3">The sequence shown here is derived from an EMBL/GenBank/DDBJ whole genome shotgun (WGS) entry which is preliminary data.</text>
</comment>
<dbReference type="Proteomes" id="UP000322981">
    <property type="component" value="Unassembled WGS sequence"/>
</dbReference>
<feature type="active site" description="Proton acceptor" evidence="2">
    <location>
        <position position="124"/>
    </location>
</feature>
<dbReference type="PANTHER" id="PTHR35561">
    <property type="entry name" value="RNA 2',3'-CYCLIC PHOSPHODIESTERASE"/>
    <property type="match status" value="1"/>
</dbReference>
<dbReference type="SUPFAM" id="SSF55144">
    <property type="entry name" value="LigT-like"/>
    <property type="match status" value="1"/>
</dbReference>
<protein>
    <recommendedName>
        <fullName evidence="2">RNA 2',3'-cyclic phosphodiesterase</fullName>
        <shortName evidence="2">RNA 2',3'-CPDase</shortName>
        <ecNumber evidence="2">3.1.4.58</ecNumber>
    </recommendedName>
</protein>
<dbReference type="RefSeq" id="WP_150094788.1">
    <property type="nucleotide sequence ID" value="NZ_JBFUOH010000009.1"/>
</dbReference>
<dbReference type="AlphaFoldDB" id="A0A5M8FDA5"/>
<gene>
    <name evidence="3" type="primary">thpR</name>
    <name evidence="3" type="ORF">F2Q65_17990</name>
</gene>
<dbReference type="InterPro" id="IPR004175">
    <property type="entry name" value="RNA_CPDase"/>
</dbReference>
<organism evidence="3 4">
    <name type="scientific">Thiohalocapsa marina</name>
    <dbReference type="NCBI Taxonomy" id="424902"/>
    <lineage>
        <taxon>Bacteria</taxon>
        <taxon>Pseudomonadati</taxon>
        <taxon>Pseudomonadota</taxon>
        <taxon>Gammaproteobacteria</taxon>
        <taxon>Chromatiales</taxon>
        <taxon>Chromatiaceae</taxon>
        <taxon>Thiohalocapsa</taxon>
    </lineage>
</organism>
<dbReference type="NCBIfam" id="TIGR02258">
    <property type="entry name" value="2_5_ligase"/>
    <property type="match status" value="1"/>
</dbReference>
<feature type="short sequence motif" description="HXTX 2" evidence="2">
    <location>
        <begin position="124"/>
        <end position="127"/>
    </location>
</feature>
<comment type="catalytic activity">
    <reaction evidence="2">
        <text>a 3'-end 2',3'-cyclophospho-ribonucleotide-RNA + H2O = a 3'-end 2'-phospho-ribonucleotide-RNA + H(+)</text>
        <dbReference type="Rhea" id="RHEA:11828"/>
        <dbReference type="Rhea" id="RHEA-COMP:10464"/>
        <dbReference type="Rhea" id="RHEA-COMP:17353"/>
        <dbReference type="ChEBI" id="CHEBI:15377"/>
        <dbReference type="ChEBI" id="CHEBI:15378"/>
        <dbReference type="ChEBI" id="CHEBI:83064"/>
        <dbReference type="ChEBI" id="CHEBI:173113"/>
        <dbReference type="EC" id="3.1.4.58"/>
    </reaction>
</comment>
<evidence type="ECO:0000256" key="2">
    <source>
        <dbReference type="HAMAP-Rule" id="MF_01940"/>
    </source>
</evidence>
<sequence length="172" mass="19467">MTERWFLAIWPDTQTRSALERQLAALGPLPGRPTHPLDWHVTLIFLGALEPERLACIDAAAGDAATRATSFFMELDRIGHFARSQVLWCGPARTPESLARLVTDLQAHLTRCGIAPERRPYRPHLTLARKVRTAPGLELHRPIGWTAHELVLAHGVTGERPRYRIRHRYPLP</sequence>
<evidence type="ECO:0000313" key="3">
    <source>
        <dbReference type="EMBL" id="KAA6182374.1"/>
    </source>
</evidence>
<proteinExistence type="inferred from homology"/>
<evidence type="ECO:0000256" key="1">
    <source>
        <dbReference type="ARBA" id="ARBA00022801"/>
    </source>
</evidence>
<keyword evidence="4" id="KW-1185">Reference proteome</keyword>